<evidence type="ECO:0000256" key="9">
    <source>
        <dbReference type="ARBA" id="ARBA00047890"/>
    </source>
</evidence>
<dbReference type="PANTHER" id="PTHR42914">
    <property type="entry name" value="7-CYANO-7-DEAZAGUANINE SYNTHASE"/>
    <property type="match status" value="1"/>
</dbReference>
<evidence type="ECO:0000256" key="6">
    <source>
        <dbReference type="ARBA" id="ARBA00022840"/>
    </source>
</evidence>
<dbReference type="EC" id="6.3.4.20" evidence="8"/>
<proteinExistence type="inferred from homology"/>
<dbReference type="Proteomes" id="UP000243589">
    <property type="component" value="Unassembled WGS sequence"/>
</dbReference>
<dbReference type="GO" id="GO:0016874">
    <property type="term" value="F:ligase activity"/>
    <property type="evidence" value="ECO:0007669"/>
    <property type="project" value="UniProtKB-KW"/>
</dbReference>
<keyword evidence="11" id="KW-1185">Reference proteome</keyword>
<protein>
    <recommendedName>
        <fullName evidence="8">7-cyano-7-deazaguanine synthase</fullName>
        <ecNumber evidence="8">6.3.4.20</ecNumber>
    </recommendedName>
</protein>
<dbReference type="GO" id="GO:0046872">
    <property type="term" value="F:metal ion binding"/>
    <property type="evidence" value="ECO:0007669"/>
    <property type="project" value="UniProtKB-KW"/>
</dbReference>
<evidence type="ECO:0000256" key="2">
    <source>
        <dbReference type="ARBA" id="ARBA00022598"/>
    </source>
</evidence>
<sequence length="218" mass="24448">MYSGGPDSTTLLFDLIEQGIEVDALFLNFDEKGGDFARSVAAKFAGQIAFHEYDIAPFMRNFYGLPQPMLMRKAQGFGMCLEEDPYVQPFGSAIALTLAASWAVKHGSRDVYYAVHDGDSHFQDNNRSYFELLSDLTRSCEGEQYEINFQTPYLGMTKAEVISRGEMLGVDFEQTWSCAHTEDIHCGECPPCIDRRMAFRLAEVVDPVQYASDLTGVK</sequence>
<reference evidence="10 11" key="1">
    <citation type="submission" date="2016-01" db="EMBL/GenBank/DDBJ databases">
        <title>Use of Whole Genome Sequencing to ascertain that Brevibacterium massiliense (Roux, Raoult 2009) is a later heterotypic synonym of Brevibacterium ravenspurgense (Mages 2008).</title>
        <authorList>
            <person name="Bernier A.-M."/>
            <person name="Burdz T."/>
            <person name="Huynh C."/>
            <person name="Pachecho A.L."/>
            <person name="Wiebe D."/>
            <person name="Bonner C."/>
            <person name="Bernard K."/>
        </authorList>
    </citation>
    <scope>NUCLEOTIDE SEQUENCE [LARGE SCALE GENOMIC DNA]</scope>
    <source>
        <strain evidence="10 11">CCUG56047</strain>
    </source>
</reference>
<dbReference type="SUPFAM" id="SSF52402">
    <property type="entry name" value="Adenine nucleotide alpha hydrolases-like"/>
    <property type="match status" value="1"/>
</dbReference>
<dbReference type="InterPro" id="IPR014729">
    <property type="entry name" value="Rossmann-like_a/b/a_fold"/>
</dbReference>
<dbReference type="Pfam" id="PF06508">
    <property type="entry name" value="QueC"/>
    <property type="match status" value="1"/>
</dbReference>
<gene>
    <name evidence="10" type="primary">queC</name>
    <name evidence="10" type="ORF">Bravens_01963</name>
</gene>
<evidence type="ECO:0000313" key="10">
    <source>
        <dbReference type="EMBL" id="KXZ57441.1"/>
    </source>
</evidence>
<dbReference type="PATRIC" id="fig|479117.4.peg.1947"/>
<comment type="caution">
    <text evidence="10">The sequence shown here is derived from an EMBL/GenBank/DDBJ whole genome shotgun (WGS) entry which is preliminary data.</text>
</comment>
<evidence type="ECO:0000256" key="3">
    <source>
        <dbReference type="ARBA" id="ARBA00022723"/>
    </source>
</evidence>
<comment type="pathway">
    <text evidence="1">Purine metabolism; 7-cyano-7-deazaguanine biosynthesis.</text>
</comment>
<evidence type="ECO:0000256" key="1">
    <source>
        <dbReference type="ARBA" id="ARBA00005061"/>
    </source>
</evidence>
<organism evidence="10 11">
    <name type="scientific">Brevibacterium ravenspurgense</name>
    <dbReference type="NCBI Taxonomy" id="479117"/>
    <lineage>
        <taxon>Bacteria</taxon>
        <taxon>Bacillati</taxon>
        <taxon>Actinomycetota</taxon>
        <taxon>Actinomycetes</taxon>
        <taxon>Micrococcales</taxon>
        <taxon>Brevibacteriaceae</taxon>
        <taxon>Brevibacterium</taxon>
    </lineage>
</organism>
<name>A0A150H5W2_9MICO</name>
<dbReference type="EMBL" id="LQQC01000012">
    <property type="protein sequence ID" value="KXZ57441.1"/>
    <property type="molecule type" value="Genomic_DNA"/>
</dbReference>
<evidence type="ECO:0000256" key="5">
    <source>
        <dbReference type="ARBA" id="ARBA00022833"/>
    </source>
</evidence>
<keyword evidence="6" id="KW-0067">ATP-binding</keyword>
<dbReference type="PANTHER" id="PTHR42914:SF1">
    <property type="entry name" value="7-CYANO-7-DEAZAGUANINE SYNTHASE"/>
    <property type="match status" value="1"/>
</dbReference>
<keyword evidence="4" id="KW-0547">Nucleotide-binding</keyword>
<comment type="catalytic activity">
    <reaction evidence="9">
        <text>7-carboxy-7-carbaguanine + NH4(+) + 2 ATP = 7-cyano-7-carbaguanine + 2 AMP + 2 diphosphate + 2 H(+)</text>
        <dbReference type="Rhea" id="RHEA:27982"/>
        <dbReference type="ChEBI" id="CHEBI:15378"/>
        <dbReference type="ChEBI" id="CHEBI:28938"/>
        <dbReference type="ChEBI" id="CHEBI:30616"/>
        <dbReference type="ChEBI" id="CHEBI:33019"/>
        <dbReference type="ChEBI" id="CHEBI:45075"/>
        <dbReference type="ChEBI" id="CHEBI:61036"/>
        <dbReference type="ChEBI" id="CHEBI:456215"/>
        <dbReference type="EC" id="6.3.4.20"/>
    </reaction>
</comment>
<keyword evidence="2 10" id="KW-0436">Ligase</keyword>
<comment type="similarity">
    <text evidence="7">Belongs to the QueC family.</text>
</comment>
<dbReference type="AlphaFoldDB" id="A0A150H5W2"/>
<dbReference type="GO" id="GO:0005524">
    <property type="term" value="F:ATP binding"/>
    <property type="evidence" value="ECO:0007669"/>
    <property type="project" value="UniProtKB-KW"/>
</dbReference>
<dbReference type="Gene3D" id="3.40.50.620">
    <property type="entry name" value="HUPs"/>
    <property type="match status" value="1"/>
</dbReference>
<evidence type="ECO:0000256" key="8">
    <source>
        <dbReference type="ARBA" id="ARBA00039149"/>
    </source>
</evidence>
<evidence type="ECO:0000313" key="11">
    <source>
        <dbReference type="Proteomes" id="UP000243589"/>
    </source>
</evidence>
<evidence type="ECO:0000256" key="7">
    <source>
        <dbReference type="ARBA" id="ARBA00037993"/>
    </source>
</evidence>
<accession>A0A150H5W2</accession>
<evidence type="ECO:0000256" key="4">
    <source>
        <dbReference type="ARBA" id="ARBA00022741"/>
    </source>
</evidence>
<dbReference type="InterPro" id="IPR018317">
    <property type="entry name" value="QueC"/>
</dbReference>
<keyword evidence="5" id="KW-0862">Zinc</keyword>
<keyword evidence="3" id="KW-0479">Metal-binding</keyword>